<feature type="coiled-coil region" evidence="1">
    <location>
        <begin position="22"/>
        <end position="185"/>
    </location>
</feature>
<organism evidence="2 3">
    <name type="scientific">Schistosoma margrebowiei</name>
    <dbReference type="NCBI Taxonomy" id="48269"/>
    <lineage>
        <taxon>Eukaryota</taxon>
        <taxon>Metazoa</taxon>
        <taxon>Spiralia</taxon>
        <taxon>Lophotrochozoa</taxon>
        <taxon>Platyhelminthes</taxon>
        <taxon>Trematoda</taxon>
        <taxon>Digenea</taxon>
        <taxon>Strigeidida</taxon>
        <taxon>Schistosomatoidea</taxon>
        <taxon>Schistosomatidae</taxon>
        <taxon>Schistosoma</taxon>
    </lineage>
</organism>
<dbReference type="InterPro" id="IPR052602">
    <property type="entry name" value="Growth_transcription_reg"/>
</dbReference>
<gene>
    <name evidence="2" type="ORF">SMRZ_LOCUS25457</name>
</gene>
<dbReference type="PANTHER" id="PTHR46515:SF1">
    <property type="entry name" value="TATA ELEMENT MODULATORY FACTOR"/>
    <property type="match status" value="1"/>
</dbReference>
<dbReference type="GO" id="GO:0005783">
    <property type="term" value="C:endoplasmic reticulum"/>
    <property type="evidence" value="ECO:0007669"/>
    <property type="project" value="TreeGrafter"/>
</dbReference>
<dbReference type="Proteomes" id="UP000277204">
    <property type="component" value="Unassembled WGS sequence"/>
</dbReference>
<dbReference type="GO" id="GO:0005794">
    <property type="term" value="C:Golgi apparatus"/>
    <property type="evidence" value="ECO:0007669"/>
    <property type="project" value="TreeGrafter"/>
</dbReference>
<reference evidence="2 3" key="1">
    <citation type="submission" date="2018-11" db="EMBL/GenBank/DDBJ databases">
        <authorList>
            <consortium name="Pathogen Informatics"/>
        </authorList>
    </citation>
    <scope>NUCLEOTIDE SEQUENCE [LARGE SCALE GENOMIC DNA]</scope>
    <source>
        <strain evidence="2 3">Zambia</strain>
    </source>
</reference>
<sequence length="215" mass="25181">MTTQEIVTTDVSSITSEFSQRLSDTEKRLQVVCRERDQLKKSLSSVKQKIPVITRAVGDDKPFVNNDMKQIEQLTVEVQRLRSSLENKEEILGIQLANSTKQTKVINNLEEQQEILKIQISKNEIKISDQKQELETLINENSELKEQLNQIHCHSQAESQCVEDLEKVKAECETLKQKLNSNSRDLRAFKTQHEEQAIKWREEIQYYQVNFRFLF</sequence>
<dbReference type="PANTHER" id="PTHR46515">
    <property type="entry name" value="TATA ELEMENT MODULATORY FACTOR TMF1"/>
    <property type="match status" value="1"/>
</dbReference>
<evidence type="ECO:0000313" key="2">
    <source>
        <dbReference type="EMBL" id="VDP55246.1"/>
    </source>
</evidence>
<evidence type="ECO:0000313" key="3">
    <source>
        <dbReference type="Proteomes" id="UP000277204"/>
    </source>
</evidence>
<keyword evidence="1" id="KW-0175">Coiled coil</keyword>
<dbReference type="EMBL" id="UZAI01021356">
    <property type="protein sequence ID" value="VDP55246.1"/>
    <property type="molecule type" value="Genomic_DNA"/>
</dbReference>
<dbReference type="Pfam" id="PF15905">
    <property type="entry name" value="HMMR_N"/>
    <property type="match status" value="1"/>
</dbReference>
<evidence type="ECO:0000256" key="1">
    <source>
        <dbReference type="SAM" id="Coils"/>
    </source>
</evidence>
<name>A0A3P8IJ31_9TREM</name>
<dbReference type="AlphaFoldDB" id="A0A3P8IJ31"/>
<proteinExistence type="predicted"/>
<keyword evidence="3" id="KW-1185">Reference proteome</keyword>
<protein>
    <submittedName>
        <fullName evidence="2">Uncharacterized protein</fullName>
    </submittedName>
</protein>
<accession>A0A3P8IJ31</accession>